<feature type="region of interest" description="Disordered" evidence="1">
    <location>
        <begin position="124"/>
        <end position="146"/>
    </location>
</feature>
<name>A0ABD4UDX1_9BURK</name>
<gene>
    <name evidence="2" type="ORF">UE95_015430</name>
</gene>
<sequence length="146" mass="16154">MLTQLLSGNIPLSGPNQVTLSPLAALARILVLHGFPAGSPAGGTPEVEPAPVQNEPAAIPDFAYLFHEEMSMMPATSELVLFLPQNETRPHPVRVVERSACKVKWYAIETWHENVQRWVDRDTATKKDAAEDKAREMPWLATVESE</sequence>
<dbReference type="RefSeq" id="WP_143262276.1">
    <property type="nucleotide sequence ID" value="NZ_JANLBS010000062.1"/>
</dbReference>
<dbReference type="EMBL" id="JYMX02000010">
    <property type="protein sequence ID" value="MCW3712680.1"/>
    <property type="molecule type" value="Genomic_DNA"/>
</dbReference>
<reference evidence="2 3" key="2">
    <citation type="journal article" date="2017" name="Front. Microbiol.">
        <title>Genomics Reveals a Unique Clone of Burkholderia cenocepacia Harboring an Actively Excising Novel Genomic Island.</title>
        <authorList>
            <person name="Patil P.P."/>
            <person name="Mali S."/>
            <person name="Midha S."/>
            <person name="Gautam V."/>
            <person name="Dash L."/>
            <person name="Kumar S."/>
            <person name="Shastri J."/>
            <person name="Singhal L."/>
            <person name="Patil P.B."/>
        </authorList>
    </citation>
    <scope>NUCLEOTIDE SEQUENCE [LARGE SCALE GENOMIC DNA]</scope>
    <source>
        <strain evidence="2 3">BC-19</strain>
    </source>
</reference>
<evidence type="ECO:0000313" key="3">
    <source>
        <dbReference type="Proteomes" id="UP000191686"/>
    </source>
</evidence>
<evidence type="ECO:0000256" key="1">
    <source>
        <dbReference type="SAM" id="MobiDB-lite"/>
    </source>
</evidence>
<feature type="compositionally biased region" description="Basic and acidic residues" evidence="1">
    <location>
        <begin position="124"/>
        <end position="136"/>
    </location>
</feature>
<organism evidence="2 3">
    <name type="scientific">Burkholderia cenocepacia</name>
    <dbReference type="NCBI Taxonomy" id="95486"/>
    <lineage>
        <taxon>Bacteria</taxon>
        <taxon>Pseudomonadati</taxon>
        <taxon>Pseudomonadota</taxon>
        <taxon>Betaproteobacteria</taxon>
        <taxon>Burkholderiales</taxon>
        <taxon>Burkholderiaceae</taxon>
        <taxon>Burkholderia</taxon>
        <taxon>Burkholderia cepacia complex</taxon>
    </lineage>
</organism>
<reference evidence="2 3" key="1">
    <citation type="journal article" date="2017" name="Front. Microbiol.">
        <title>Genomics reveals a unique clone of Burkholderia cenocepacia harbouring an actively excising novel genomic island.</title>
        <authorList>
            <person name="Patil P."/>
            <person name="Mali S."/>
            <person name="Midha S."/>
            <person name="Gautam V."/>
            <person name="Dash L."/>
            <person name="Kumar S."/>
            <person name="Shastri J."/>
            <person name="Singhal L."/>
            <person name="Patil P.B."/>
        </authorList>
    </citation>
    <scope>NUCLEOTIDE SEQUENCE [LARGE SCALE GENOMIC DNA]</scope>
    <source>
        <strain evidence="2 3">BC-19</strain>
    </source>
</reference>
<accession>A0ABD4UDX1</accession>
<dbReference type="Proteomes" id="UP000191686">
    <property type="component" value="Unassembled WGS sequence"/>
</dbReference>
<evidence type="ECO:0000313" key="2">
    <source>
        <dbReference type="EMBL" id="MCW3712680.1"/>
    </source>
</evidence>
<protein>
    <submittedName>
        <fullName evidence="2">Uncharacterized protein</fullName>
    </submittedName>
</protein>
<dbReference type="AlphaFoldDB" id="A0ABD4UDX1"/>
<proteinExistence type="predicted"/>
<comment type="caution">
    <text evidence="2">The sequence shown here is derived from an EMBL/GenBank/DDBJ whole genome shotgun (WGS) entry which is preliminary data.</text>
</comment>